<gene>
    <name evidence="1" type="primary">SWSAP1</name>
</gene>
<dbReference type="Proteomes" id="UP000694392">
    <property type="component" value="Unplaced"/>
</dbReference>
<reference evidence="1" key="2">
    <citation type="submission" date="2025-09" db="UniProtKB">
        <authorList>
            <consortium name="Ensembl"/>
        </authorList>
    </citation>
    <scope>IDENTIFICATION</scope>
</reference>
<dbReference type="OMA" id="EMTITPW"/>
<dbReference type="AlphaFoldDB" id="A0A8D0HHY7"/>
<dbReference type="Ensembl" id="ENSSPUT00000020765.1">
    <property type="protein sequence ID" value="ENSSPUP00000019494.1"/>
    <property type="gene ID" value="ENSSPUG00000015017.1"/>
</dbReference>
<name>A0A8D0HHY7_SPHPU</name>
<protein>
    <submittedName>
        <fullName evidence="1">SWIM-type zinc finger 7 associated protein 1</fullName>
    </submittedName>
</protein>
<dbReference type="GO" id="GO:0097196">
    <property type="term" value="C:Shu complex"/>
    <property type="evidence" value="ECO:0007669"/>
    <property type="project" value="TreeGrafter"/>
</dbReference>
<dbReference type="PANTHER" id="PTHR28653">
    <property type="match status" value="1"/>
</dbReference>
<evidence type="ECO:0000313" key="1">
    <source>
        <dbReference type="Ensembl" id="ENSSPUP00000019494.1"/>
    </source>
</evidence>
<accession>A0A8D0HHY7</accession>
<sequence>MAEALSRILGPARPPLPPLPTLLLAGPARSGRSALLLRCGPAPPARGVLLAPRPLERLPPGGGARVQRLHFLYPPTLGDLCRLLASLHEAQPGPPALLLLDGLEEYLAACPSARAAARLCALLLDAASYCSRRLGPDPAGIPGCRLLVSLKLPAEDPEALEHLPVVRRYFPACCRLCPEAPAGTAQRVSVCLSRPGAPDRKWRVEFGPEGEMEVFSGTEAQTMLPGSDSWIPPPVQPWDS</sequence>
<dbReference type="GO" id="GO:0000724">
    <property type="term" value="P:double-strand break repair via homologous recombination"/>
    <property type="evidence" value="ECO:0007669"/>
    <property type="project" value="TreeGrafter"/>
</dbReference>
<evidence type="ECO:0000313" key="2">
    <source>
        <dbReference type="Proteomes" id="UP000694392"/>
    </source>
</evidence>
<dbReference type="GO" id="GO:0003697">
    <property type="term" value="F:single-stranded DNA binding"/>
    <property type="evidence" value="ECO:0007669"/>
    <property type="project" value="TreeGrafter"/>
</dbReference>
<organism evidence="1 2">
    <name type="scientific">Sphenodon punctatus</name>
    <name type="common">Tuatara</name>
    <name type="synonym">Hatteria punctata</name>
    <dbReference type="NCBI Taxonomy" id="8508"/>
    <lineage>
        <taxon>Eukaryota</taxon>
        <taxon>Metazoa</taxon>
        <taxon>Chordata</taxon>
        <taxon>Craniata</taxon>
        <taxon>Vertebrata</taxon>
        <taxon>Euteleostomi</taxon>
        <taxon>Lepidosauria</taxon>
        <taxon>Sphenodontia</taxon>
        <taxon>Sphenodontidae</taxon>
        <taxon>Sphenodon</taxon>
    </lineage>
</organism>
<dbReference type="GeneTree" id="ENSGT00390000007170"/>
<proteinExistence type="predicted"/>
<keyword evidence="2" id="KW-1185">Reference proteome</keyword>
<reference evidence="1" key="1">
    <citation type="submission" date="2025-08" db="UniProtKB">
        <authorList>
            <consortium name="Ensembl"/>
        </authorList>
    </citation>
    <scope>IDENTIFICATION</scope>
</reference>
<dbReference type="PANTHER" id="PTHR28653:SF1">
    <property type="entry name" value="ATPASE SWSAP1"/>
    <property type="match status" value="1"/>
</dbReference>